<evidence type="ECO:0000256" key="3">
    <source>
        <dbReference type="ARBA" id="ARBA00022692"/>
    </source>
</evidence>
<feature type="transmembrane region" description="Helical" evidence="6">
    <location>
        <begin position="327"/>
        <end position="349"/>
    </location>
</feature>
<feature type="transmembrane region" description="Helical" evidence="6">
    <location>
        <begin position="203"/>
        <end position="226"/>
    </location>
</feature>
<dbReference type="InterPro" id="IPR020846">
    <property type="entry name" value="MFS_dom"/>
</dbReference>
<dbReference type="InterPro" id="IPR053160">
    <property type="entry name" value="MFS_DHA3_Transporter"/>
</dbReference>
<evidence type="ECO:0000313" key="9">
    <source>
        <dbReference type="Proteomes" id="UP000481872"/>
    </source>
</evidence>
<evidence type="ECO:0000256" key="6">
    <source>
        <dbReference type="SAM" id="Phobius"/>
    </source>
</evidence>
<feature type="transmembrane region" description="Helical" evidence="6">
    <location>
        <begin position="129"/>
        <end position="151"/>
    </location>
</feature>
<dbReference type="Gene3D" id="1.20.1250.20">
    <property type="entry name" value="MFS general substrate transporter like domains"/>
    <property type="match status" value="1"/>
</dbReference>
<feature type="transmembrane region" description="Helical" evidence="6">
    <location>
        <begin position="94"/>
        <end position="117"/>
    </location>
</feature>
<evidence type="ECO:0000313" key="8">
    <source>
        <dbReference type="EMBL" id="NEU05623.1"/>
    </source>
</evidence>
<keyword evidence="9" id="KW-1185">Reference proteome</keyword>
<dbReference type="PANTHER" id="PTHR23530:SF1">
    <property type="entry name" value="PERMEASE, MAJOR FACILITATOR SUPERFAMILY-RELATED"/>
    <property type="match status" value="1"/>
</dbReference>
<dbReference type="InterPro" id="IPR036259">
    <property type="entry name" value="MFS_trans_sf"/>
</dbReference>
<dbReference type="PROSITE" id="PS50850">
    <property type="entry name" value="MFS"/>
    <property type="match status" value="1"/>
</dbReference>
<evidence type="ECO:0000256" key="4">
    <source>
        <dbReference type="ARBA" id="ARBA00022989"/>
    </source>
</evidence>
<keyword evidence="4 6" id="KW-1133">Transmembrane helix</keyword>
<feature type="transmembrane region" description="Helical" evidence="6">
    <location>
        <begin position="157"/>
        <end position="176"/>
    </location>
</feature>
<dbReference type="Proteomes" id="UP000481872">
    <property type="component" value="Unassembled WGS sequence"/>
</dbReference>
<protein>
    <submittedName>
        <fullName evidence="8">MFS transporter</fullName>
    </submittedName>
</protein>
<keyword evidence="5 6" id="KW-0472">Membrane</keyword>
<keyword evidence="3 6" id="KW-0812">Transmembrane</keyword>
<dbReference type="Pfam" id="PF07690">
    <property type="entry name" value="MFS_1"/>
    <property type="match status" value="1"/>
</dbReference>
<feature type="transmembrane region" description="Helical" evidence="6">
    <location>
        <begin position="268"/>
        <end position="284"/>
    </location>
</feature>
<dbReference type="GO" id="GO:0005886">
    <property type="term" value="C:plasma membrane"/>
    <property type="evidence" value="ECO:0007669"/>
    <property type="project" value="UniProtKB-SubCell"/>
</dbReference>
<dbReference type="CDD" id="cd06174">
    <property type="entry name" value="MFS"/>
    <property type="match status" value="1"/>
</dbReference>
<feature type="domain" description="Major facilitator superfamily (MFS) profile" evidence="7">
    <location>
        <begin position="1"/>
        <end position="379"/>
    </location>
</feature>
<evidence type="ECO:0000256" key="5">
    <source>
        <dbReference type="ARBA" id="ARBA00023136"/>
    </source>
</evidence>
<dbReference type="InterPro" id="IPR011701">
    <property type="entry name" value="MFS"/>
</dbReference>
<dbReference type="GO" id="GO:0022857">
    <property type="term" value="F:transmembrane transporter activity"/>
    <property type="evidence" value="ECO:0007669"/>
    <property type="project" value="InterPro"/>
</dbReference>
<feature type="transmembrane region" description="Helical" evidence="6">
    <location>
        <begin position="9"/>
        <end position="28"/>
    </location>
</feature>
<name>A0A6M0H6K3_9CLOT</name>
<accession>A0A6M0H6K3</accession>
<evidence type="ECO:0000256" key="1">
    <source>
        <dbReference type="ARBA" id="ARBA00004651"/>
    </source>
</evidence>
<dbReference type="RefSeq" id="WP_199870366.1">
    <property type="nucleotide sequence ID" value="NZ_JAAGPU010000023.1"/>
</dbReference>
<organism evidence="8 9">
    <name type="scientific">Clostridium senegalense</name>
    <dbReference type="NCBI Taxonomy" id="1465809"/>
    <lineage>
        <taxon>Bacteria</taxon>
        <taxon>Bacillati</taxon>
        <taxon>Bacillota</taxon>
        <taxon>Clostridia</taxon>
        <taxon>Eubacteriales</taxon>
        <taxon>Clostridiaceae</taxon>
        <taxon>Clostridium</taxon>
    </lineage>
</organism>
<dbReference type="EMBL" id="JAAGPU010000023">
    <property type="protein sequence ID" value="NEU05623.1"/>
    <property type="molecule type" value="Genomic_DNA"/>
</dbReference>
<reference evidence="8 9" key="1">
    <citation type="submission" date="2020-02" db="EMBL/GenBank/DDBJ databases">
        <title>Genome assembly of a novel Clostridium senegalense strain.</title>
        <authorList>
            <person name="Gupta T.B."/>
            <person name="Jauregui R."/>
            <person name="Maclean P."/>
            <person name="Nawarathana A."/>
            <person name="Brightwell G."/>
        </authorList>
    </citation>
    <scope>NUCLEOTIDE SEQUENCE [LARGE SCALE GENOMIC DNA]</scope>
    <source>
        <strain evidence="8 9">AGRFS4</strain>
    </source>
</reference>
<feature type="transmembrane region" description="Helical" evidence="6">
    <location>
        <begin position="355"/>
        <end position="375"/>
    </location>
</feature>
<proteinExistence type="predicted"/>
<comment type="caution">
    <text evidence="8">The sequence shown here is derived from an EMBL/GenBank/DDBJ whole genome shotgun (WGS) entry which is preliminary data.</text>
</comment>
<dbReference type="SUPFAM" id="SSF103473">
    <property type="entry name" value="MFS general substrate transporter"/>
    <property type="match status" value="1"/>
</dbReference>
<evidence type="ECO:0000256" key="2">
    <source>
        <dbReference type="ARBA" id="ARBA00022448"/>
    </source>
</evidence>
<feature type="transmembrane region" description="Helical" evidence="6">
    <location>
        <begin position="238"/>
        <end position="256"/>
    </location>
</feature>
<evidence type="ECO:0000259" key="7">
    <source>
        <dbReference type="PROSITE" id="PS50850"/>
    </source>
</evidence>
<comment type="subcellular location">
    <subcellularLocation>
        <location evidence="1">Cell membrane</location>
        <topology evidence="1">Multi-pass membrane protein</topology>
    </subcellularLocation>
</comment>
<sequence>MKGLKNKYILYIIAFFQGLVFYGAFATIYRLDRGLQLNEIFFLESIFVLLMMFFEIPWGVVGDKIGYKKTLNISFGLFLLSKVAFYYANSFNMFLLEAILAALAISGISGCDSAILYGSIKEEDSDKTFGRYSACSTLGFLISSLLSGVMVKKSLDLLALATIMAYVVTFLLSFFLKDVKFESNEKKETIIESLKSSLVNKKILIFIILIAVISETTHSVCVFLNQPLYIRSGIDMKWFGILAAFMQIATFIAIRAHVVKKRIGRNKTYIVALILIIIANTMLIVTNISYITIVLIFIIEGSFAITQPLTETIKNASIDSINRATILSAYAMIGNIVAAFCNIIIGFFAKISLNSALVTCVILNCIVFLIGYILIKNSKILIKK</sequence>
<dbReference type="AlphaFoldDB" id="A0A6M0H6K3"/>
<gene>
    <name evidence="8" type="ORF">G3M99_12310</name>
</gene>
<dbReference type="PANTHER" id="PTHR23530">
    <property type="entry name" value="TRANSPORT PROTEIN-RELATED"/>
    <property type="match status" value="1"/>
</dbReference>
<feature type="transmembrane region" description="Helical" evidence="6">
    <location>
        <begin position="40"/>
        <end position="58"/>
    </location>
</feature>
<keyword evidence="2" id="KW-0813">Transport</keyword>